<evidence type="ECO:0000313" key="1">
    <source>
        <dbReference type="EMBL" id="GIJ30693.1"/>
    </source>
</evidence>
<proteinExistence type="predicted"/>
<comment type="caution">
    <text evidence="1">The sequence shown here is derived from an EMBL/GenBank/DDBJ whole genome shotgun (WGS) entry which is preliminary data.</text>
</comment>
<keyword evidence="2" id="KW-1185">Reference proteome</keyword>
<accession>A0ABQ4JJB7</accession>
<evidence type="ECO:0000313" key="2">
    <source>
        <dbReference type="Proteomes" id="UP000653076"/>
    </source>
</evidence>
<dbReference type="EMBL" id="BOPC01000132">
    <property type="protein sequence ID" value="GIJ30693.1"/>
    <property type="molecule type" value="Genomic_DNA"/>
</dbReference>
<organism evidence="1 2">
    <name type="scientific">Micromonospora qiuiae</name>
    <dbReference type="NCBI Taxonomy" id="502268"/>
    <lineage>
        <taxon>Bacteria</taxon>
        <taxon>Bacillati</taxon>
        <taxon>Actinomycetota</taxon>
        <taxon>Actinomycetes</taxon>
        <taxon>Micromonosporales</taxon>
        <taxon>Micromonosporaceae</taxon>
        <taxon>Micromonospora</taxon>
    </lineage>
</organism>
<sequence length="57" mass="6463">MVVAHIDSPAEGHELVYQVRLPVSSHTFALVTEAIRTYRRQVKSRWAAANMSPEERA</sequence>
<gene>
    <name evidence="1" type="ORF">Vqi01_58550</name>
</gene>
<protein>
    <submittedName>
        <fullName evidence="1">Uncharacterized protein</fullName>
    </submittedName>
</protein>
<reference evidence="1 2" key="1">
    <citation type="submission" date="2021-01" db="EMBL/GenBank/DDBJ databases">
        <title>Whole genome shotgun sequence of Verrucosispora qiuiae NBRC 106684.</title>
        <authorList>
            <person name="Komaki H."/>
            <person name="Tamura T."/>
        </authorList>
    </citation>
    <scope>NUCLEOTIDE SEQUENCE [LARGE SCALE GENOMIC DNA]</scope>
    <source>
        <strain evidence="1 2">NBRC 106684</strain>
    </source>
</reference>
<name>A0ABQ4JJB7_9ACTN</name>
<dbReference type="Proteomes" id="UP000653076">
    <property type="component" value="Unassembled WGS sequence"/>
</dbReference>